<comment type="caution">
    <text evidence="2">The sequence shown here is derived from an EMBL/GenBank/DDBJ whole genome shotgun (WGS) entry which is preliminary data.</text>
</comment>
<name>A0A2M7XI61_9BACT</name>
<feature type="region of interest" description="Disordered" evidence="1">
    <location>
        <begin position="28"/>
        <end position="56"/>
    </location>
</feature>
<organism evidence="2 3">
    <name type="scientific">Candidatus Uhrbacteria bacterium CG_4_9_14_3_um_filter_36_7</name>
    <dbReference type="NCBI Taxonomy" id="1975033"/>
    <lineage>
        <taxon>Bacteria</taxon>
        <taxon>Candidatus Uhriibacteriota</taxon>
    </lineage>
</organism>
<protein>
    <submittedName>
        <fullName evidence="2">Uncharacterized protein</fullName>
    </submittedName>
</protein>
<sequence length="232" mass="25638">MKRILFFTFFIFLLPFLFIGAGCGRDTSNTENLPSKESQNQDSQVESNNQNNTQNNEWVETSEVLSENELGFTIEPTEAWGEFSEVLYNRYLSSEPDLGEDKEIRGAFSNEKDVVYRATLSAIARGGYVGDNIGYKKKSDGYYVVNLTGEIKIPDDVLVREVPLSNVSALLLSGPNESEGPSFFPNQPNEFAAIINTPNGIAPGGVFIANLGGGNVTIEEFQEMLTRVKIDL</sequence>
<gene>
    <name evidence="2" type="ORF">CO172_01445</name>
</gene>
<dbReference type="EMBL" id="PFWS01000022">
    <property type="protein sequence ID" value="PJA47406.1"/>
    <property type="molecule type" value="Genomic_DNA"/>
</dbReference>
<evidence type="ECO:0000256" key="1">
    <source>
        <dbReference type="SAM" id="MobiDB-lite"/>
    </source>
</evidence>
<dbReference type="Proteomes" id="UP000229749">
    <property type="component" value="Unassembled WGS sequence"/>
</dbReference>
<accession>A0A2M7XI61</accession>
<reference evidence="3" key="1">
    <citation type="submission" date="2017-09" db="EMBL/GenBank/DDBJ databases">
        <title>Depth-based differentiation of microbial function through sediment-hosted aquifers and enrichment of novel symbionts in the deep terrestrial subsurface.</title>
        <authorList>
            <person name="Probst A.J."/>
            <person name="Ladd B."/>
            <person name="Jarett J.K."/>
            <person name="Geller-Mcgrath D.E."/>
            <person name="Sieber C.M.K."/>
            <person name="Emerson J.B."/>
            <person name="Anantharaman K."/>
            <person name="Thomas B.C."/>
            <person name="Malmstrom R."/>
            <person name="Stieglmeier M."/>
            <person name="Klingl A."/>
            <person name="Woyke T."/>
            <person name="Ryan C.M."/>
            <person name="Banfield J.F."/>
        </authorList>
    </citation>
    <scope>NUCLEOTIDE SEQUENCE [LARGE SCALE GENOMIC DNA]</scope>
</reference>
<evidence type="ECO:0000313" key="2">
    <source>
        <dbReference type="EMBL" id="PJA47406.1"/>
    </source>
</evidence>
<proteinExistence type="predicted"/>
<feature type="compositionally biased region" description="Polar residues" evidence="1">
    <location>
        <begin position="28"/>
        <end position="47"/>
    </location>
</feature>
<evidence type="ECO:0000313" key="3">
    <source>
        <dbReference type="Proteomes" id="UP000229749"/>
    </source>
</evidence>
<dbReference type="AlphaFoldDB" id="A0A2M7XI61"/>
<dbReference type="PROSITE" id="PS51257">
    <property type="entry name" value="PROKAR_LIPOPROTEIN"/>
    <property type="match status" value="1"/>
</dbReference>